<dbReference type="AlphaFoldDB" id="A0A917K0T4"/>
<evidence type="ECO:0000256" key="1">
    <source>
        <dbReference type="ARBA" id="ARBA00022741"/>
    </source>
</evidence>
<proteinExistence type="predicted"/>
<keyword evidence="1" id="KW-0547">Nucleotide-binding</keyword>
<keyword evidence="2" id="KW-0067">ATP-binding</keyword>
<dbReference type="RefSeq" id="WP_131777296.1">
    <property type="nucleotide sequence ID" value="NZ_BMOB01000011.1"/>
</dbReference>
<keyword evidence="5" id="KW-1185">Reference proteome</keyword>
<evidence type="ECO:0000313" key="5">
    <source>
        <dbReference type="Proteomes" id="UP000630149"/>
    </source>
</evidence>
<dbReference type="OrthoDB" id="9803968at2"/>
<evidence type="ECO:0000259" key="3">
    <source>
        <dbReference type="Pfam" id="PF00501"/>
    </source>
</evidence>
<dbReference type="Proteomes" id="UP000630149">
    <property type="component" value="Unassembled WGS sequence"/>
</dbReference>
<dbReference type="Pfam" id="PF00501">
    <property type="entry name" value="AMP-binding"/>
    <property type="match status" value="1"/>
</dbReference>
<reference evidence="4" key="2">
    <citation type="submission" date="2020-09" db="EMBL/GenBank/DDBJ databases">
        <authorList>
            <person name="Sun Q."/>
            <person name="Ohkuma M."/>
        </authorList>
    </citation>
    <scope>NUCLEOTIDE SEQUENCE</scope>
    <source>
        <strain evidence="4">JCM 13919</strain>
    </source>
</reference>
<name>A0A917K0T4_9GAMM</name>
<gene>
    <name evidence="4" type="ORF">GCM10007966_20430</name>
</gene>
<comment type="caution">
    <text evidence="4">The sequence shown here is derived from an EMBL/GenBank/DDBJ whole genome shotgun (WGS) entry which is preliminary data.</text>
</comment>
<accession>A0A917K0T4</accession>
<dbReference type="GO" id="GO:0005524">
    <property type="term" value="F:ATP binding"/>
    <property type="evidence" value="ECO:0007669"/>
    <property type="project" value="UniProtKB-KW"/>
</dbReference>
<dbReference type="PANTHER" id="PTHR43272:SF33">
    <property type="entry name" value="AMP-BINDING DOMAIN-CONTAINING PROTEIN-RELATED"/>
    <property type="match status" value="1"/>
</dbReference>
<feature type="domain" description="AMP-dependent synthetase/ligase" evidence="3">
    <location>
        <begin position="15"/>
        <end position="386"/>
    </location>
</feature>
<dbReference type="PANTHER" id="PTHR43272">
    <property type="entry name" value="LONG-CHAIN-FATTY-ACID--COA LIGASE"/>
    <property type="match status" value="1"/>
</dbReference>
<dbReference type="InterPro" id="IPR020845">
    <property type="entry name" value="AMP-binding_CS"/>
</dbReference>
<organism evidence="4 5">
    <name type="scientific">Legionella impletisoli</name>
    <dbReference type="NCBI Taxonomy" id="343510"/>
    <lineage>
        <taxon>Bacteria</taxon>
        <taxon>Pseudomonadati</taxon>
        <taxon>Pseudomonadota</taxon>
        <taxon>Gammaproteobacteria</taxon>
        <taxon>Legionellales</taxon>
        <taxon>Legionellaceae</taxon>
        <taxon>Legionella</taxon>
    </lineage>
</organism>
<dbReference type="Gene3D" id="3.40.50.12780">
    <property type="entry name" value="N-terminal domain of ligase-like"/>
    <property type="match status" value="1"/>
</dbReference>
<dbReference type="Pfam" id="PF23562">
    <property type="entry name" value="AMP-binding_C_3"/>
    <property type="match status" value="1"/>
</dbReference>
<dbReference type="InterPro" id="IPR000873">
    <property type="entry name" value="AMP-dep_synth/lig_dom"/>
</dbReference>
<dbReference type="GO" id="GO:0004467">
    <property type="term" value="F:long-chain fatty acid-CoA ligase activity"/>
    <property type="evidence" value="ECO:0007669"/>
    <property type="project" value="TreeGrafter"/>
</dbReference>
<evidence type="ECO:0000256" key="2">
    <source>
        <dbReference type="ARBA" id="ARBA00022840"/>
    </source>
</evidence>
<dbReference type="InterPro" id="IPR042099">
    <property type="entry name" value="ANL_N_sf"/>
</dbReference>
<sequence>MKGSSIVDLLLNHEKEQADHIYLKQPRQGKWHEYSWEKTLKQARQVAQFLLKLGLKKGSHVSIFSKNCAEWFITDFGITLAGMVNVPLFPNQHEESIQYVLDHAEVKLVFLGKLDNHNEVRQYIPDDLITAAFDYHQDMMTQYRWVDVLGTEPLDEVHHPSPEEVYTIIYSSGTSGKPKGAVYTHQSIANYLAIFPEDIKRLAELDHYHLLSYLPLAHVYERSAIQLGSVAISSDVSFVQSLDTFADNLREVEPSLFAAVPRIWGVFKDKIEQKISSGLPHVLLKMPILSNVVKHKVKKQLGLSRSEGNVSGAAHLPLSIYNFFEALDIPILEGYGQTENLAYATLSLPDERKPGYVGTPRLEVEIKKGENDELLMHCPCLMKEYYKNPEATEEAFTQEGWLRTGDIVDIDDMKRVKILGRLSENFKNQKGEFITPTPIEKAFSDNNHIEHLCLVGRALPSNVMVVSLTNDARGKSKDEISNRLKKTLKSVNQELKNYEKISHVLVVKDTWKVENNFLTPTLKVKRRVVESEYENDIQEVIEQSDSIIWQ</sequence>
<protein>
    <submittedName>
        <fullName evidence="4">AMP-binding protein</fullName>
    </submittedName>
</protein>
<dbReference type="EMBL" id="BMOB01000011">
    <property type="protein sequence ID" value="GGI91669.1"/>
    <property type="molecule type" value="Genomic_DNA"/>
</dbReference>
<dbReference type="GO" id="GO:0016020">
    <property type="term" value="C:membrane"/>
    <property type="evidence" value="ECO:0007669"/>
    <property type="project" value="TreeGrafter"/>
</dbReference>
<dbReference type="SUPFAM" id="SSF56801">
    <property type="entry name" value="Acetyl-CoA synthetase-like"/>
    <property type="match status" value="1"/>
</dbReference>
<reference evidence="4" key="1">
    <citation type="journal article" date="2014" name="Int. J. Syst. Evol. Microbiol.">
        <title>Complete genome sequence of Corynebacterium casei LMG S-19264T (=DSM 44701T), isolated from a smear-ripened cheese.</title>
        <authorList>
            <consortium name="US DOE Joint Genome Institute (JGI-PGF)"/>
            <person name="Walter F."/>
            <person name="Albersmeier A."/>
            <person name="Kalinowski J."/>
            <person name="Ruckert C."/>
        </authorList>
    </citation>
    <scope>NUCLEOTIDE SEQUENCE</scope>
    <source>
        <strain evidence="4">JCM 13919</strain>
    </source>
</reference>
<evidence type="ECO:0000313" key="4">
    <source>
        <dbReference type="EMBL" id="GGI91669.1"/>
    </source>
</evidence>
<dbReference type="PROSITE" id="PS00455">
    <property type="entry name" value="AMP_BINDING"/>
    <property type="match status" value="1"/>
</dbReference>